<gene>
    <name evidence="12" type="ORF">ENH_00034550</name>
</gene>
<evidence type="ECO:0000313" key="12">
    <source>
        <dbReference type="EMBL" id="CDJ67320.1"/>
    </source>
</evidence>
<keyword evidence="8" id="KW-0539">Nucleus</keyword>
<feature type="compositionally biased region" description="Polar residues" evidence="9">
    <location>
        <begin position="1472"/>
        <end position="1482"/>
    </location>
</feature>
<evidence type="ECO:0000256" key="3">
    <source>
        <dbReference type="ARBA" id="ARBA00022741"/>
    </source>
</evidence>
<keyword evidence="5" id="KW-0347">Helicase</keyword>
<dbReference type="GO" id="GO:0005634">
    <property type="term" value="C:nucleus"/>
    <property type="evidence" value="ECO:0007669"/>
    <property type="project" value="UniProtKB-SubCell"/>
</dbReference>
<feature type="region of interest" description="Disordered" evidence="9">
    <location>
        <begin position="131"/>
        <end position="155"/>
    </location>
</feature>
<protein>
    <submittedName>
        <fullName evidence="12">SNF2 family N-terminal domain-containing protein, putative</fullName>
    </submittedName>
</protein>
<dbReference type="InterPro" id="IPR014001">
    <property type="entry name" value="Helicase_ATP-bd"/>
</dbReference>
<feature type="domain" description="Helicase ATP-binding" evidence="10">
    <location>
        <begin position="682"/>
        <end position="846"/>
    </location>
</feature>
<dbReference type="GO" id="GO:0004386">
    <property type="term" value="F:helicase activity"/>
    <property type="evidence" value="ECO:0007669"/>
    <property type="project" value="UniProtKB-KW"/>
</dbReference>
<evidence type="ECO:0000256" key="8">
    <source>
        <dbReference type="ARBA" id="ARBA00023242"/>
    </source>
</evidence>
<reference evidence="12" key="2">
    <citation type="submission" date="2013-10" db="EMBL/GenBank/DDBJ databases">
        <authorList>
            <person name="Aslett M."/>
        </authorList>
    </citation>
    <scope>NUCLEOTIDE SEQUENCE [LARGE SCALE GENOMIC DNA]</scope>
    <source>
        <strain evidence="12">Houghton</strain>
    </source>
</reference>
<dbReference type="CDD" id="cd18793">
    <property type="entry name" value="SF2_C_SNF"/>
    <property type="match status" value="1"/>
</dbReference>
<dbReference type="SMART" id="SM00487">
    <property type="entry name" value="DEXDc"/>
    <property type="match status" value="1"/>
</dbReference>
<dbReference type="Proteomes" id="UP000030754">
    <property type="component" value="Unassembled WGS sequence"/>
</dbReference>
<dbReference type="InterPro" id="IPR027417">
    <property type="entry name" value="P-loop_NTPase"/>
</dbReference>
<keyword evidence="3" id="KW-0547">Nucleotide-binding</keyword>
<dbReference type="EMBL" id="HG724309">
    <property type="protein sequence ID" value="CDJ67320.1"/>
    <property type="molecule type" value="Genomic_DNA"/>
</dbReference>
<dbReference type="Pfam" id="PF00176">
    <property type="entry name" value="SNF2-rel_dom"/>
    <property type="match status" value="1"/>
</dbReference>
<dbReference type="GO" id="GO:0016787">
    <property type="term" value="F:hydrolase activity"/>
    <property type="evidence" value="ECO:0007669"/>
    <property type="project" value="UniProtKB-KW"/>
</dbReference>
<feature type="region of interest" description="Disordered" evidence="9">
    <location>
        <begin position="615"/>
        <end position="639"/>
    </location>
</feature>
<dbReference type="PANTHER" id="PTHR10799">
    <property type="entry name" value="SNF2/RAD54 HELICASE FAMILY"/>
    <property type="match status" value="1"/>
</dbReference>
<dbReference type="InterPro" id="IPR000330">
    <property type="entry name" value="SNF2_N"/>
</dbReference>
<dbReference type="Pfam" id="PF00271">
    <property type="entry name" value="Helicase_C"/>
    <property type="match status" value="1"/>
</dbReference>
<keyword evidence="13" id="KW-1185">Reference proteome</keyword>
<evidence type="ECO:0000259" key="11">
    <source>
        <dbReference type="PROSITE" id="PS51194"/>
    </source>
</evidence>
<keyword evidence="7" id="KW-0175">Coiled coil</keyword>
<comment type="similarity">
    <text evidence="2">Belongs to the SNF2/RAD54 helicase family.</text>
</comment>
<feature type="region of interest" description="Disordered" evidence="9">
    <location>
        <begin position="1223"/>
        <end position="1271"/>
    </location>
</feature>
<dbReference type="GO" id="GO:0005524">
    <property type="term" value="F:ATP binding"/>
    <property type="evidence" value="ECO:0007669"/>
    <property type="project" value="UniProtKB-KW"/>
</dbReference>
<feature type="domain" description="Helicase C-terminal" evidence="11">
    <location>
        <begin position="991"/>
        <end position="1155"/>
    </location>
</feature>
<feature type="compositionally biased region" description="Low complexity" evidence="9">
    <location>
        <begin position="1247"/>
        <end position="1261"/>
    </location>
</feature>
<dbReference type="InterPro" id="IPR001650">
    <property type="entry name" value="Helicase_C-like"/>
</dbReference>
<dbReference type="InterPro" id="IPR049730">
    <property type="entry name" value="SNF2/RAD54-like_C"/>
</dbReference>
<evidence type="ECO:0000256" key="7">
    <source>
        <dbReference type="ARBA" id="ARBA00023054"/>
    </source>
</evidence>
<evidence type="ECO:0000256" key="9">
    <source>
        <dbReference type="SAM" id="MobiDB-lite"/>
    </source>
</evidence>
<organism evidence="12 13">
    <name type="scientific">Eimeria necatrix</name>
    <dbReference type="NCBI Taxonomy" id="51315"/>
    <lineage>
        <taxon>Eukaryota</taxon>
        <taxon>Sar</taxon>
        <taxon>Alveolata</taxon>
        <taxon>Apicomplexa</taxon>
        <taxon>Conoidasida</taxon>
        <taxon>Coccidia</taxon>
        <taxon>Eucoccidiorida</taxon>
        <taxon>Eimeriorina</taxon>
        <taxon>Eimeriidae</taxon>
        <taxon>Eimeria</taxon>
    </lineage>
</organism>
<dbReference type="RefSeq" id="XP_013435787.1">
    <property type="nucleotide sequence ID" value="XM_013580333.1"/>
</dbReference>
<keyword evidence="6" id="KW-0067">ATP-binding</keyword>
<dbReference type="PROSITE" id="PS51192">
    <property type="entry name" value="HELICASE_ATP_BIND_1"/>
    <property type="match status" value="1"/>
</dbReference>
<evidence type="ECO:0000256" key="2">
    <source>
        <dbReference type="ARBA" id="ARBA00007025"/>
    </source>
</evidence>
<dbReference type="InterPro" id="IPR038718">
    <property type="entry name" value="SNF2-like_sf"/>
</dbReference>
<name>U6N038_9EIME</name>
<dbReference type="FunFam" id="3.40.50.10810:FF:000015">
    <property type="entry name" value="lymphoid-specific helicase isoform X1"/>
    <property type="match status" value="1"/>
</dbReference>
<evidence type="ECO:0000256" key="6">
    <source>
        <dbReference type="ARBA" id="ARBA00022840"/>
    </source>
</evidence>
<feature type="compositionally biased region" description="Polar residues" evidence="9">
    <location>
        <begin position="1430"/>
        <end position="1448"/>
    </location>
</feature>
<sequence length="1482" mass="163535">MSPSPPSGVTLTSREGLVAAACCIGNRLADALPAFVMSEGGRGSHRSECFTQSFLRLQQKFRNRAEQLQQRHQQQQQEEAARGRWAKPLYCPDIYGVSPEATVEAQTGEGEGDLNIDGVISALLERSGAAASPSPTAAAAETTTTATTAAASTTPAGLTELDSKQFADVEPLSNEQLLQQLRLQLSAARYLQQGVPPPPDLMHAIASSLPNGVREEMTTRPVVMLQLSKQLRAYSREHVLQQLEERKRLLDCVLSDDPKIRERFEHICSLPDTVRRQALLERRLCSLSAFQQRLRRNILREAQQQSLPLAELLLEPQAPRSVHEQALSCGCCCISCCKGRPPNAAATSAAVTDDAQASAARVAGGATTGGTTAAGATPATATATAGQPTPTTTTGATGTALLPLPVSCCGCCCDTSCASFAASTAPSSVASSSFSTAPAASQQGAAARAALFAALDPLGLADVEGSELVQKAQRARAVAASAVRSVFSSANLRCCLYTPNERREQQLRLAWERVVQQQAGSLHRQWRRQREEAAALAVEAASQVAQIEQMKLVIREKEQKERMRLLKENDLEAYTKLVKQTKNERLQELLTATEEFLESLGRKVQVQKMETDKLLAQSQPSGDGGDSTTTVTEGPCGGNKGLGSRDRYYTLSHAVREEVRQPESLVGGTLMPYQMAGLQWMLSLYNNNLHGILADEMGLGKTIQTIALLAYLKEFKNNGGPHLIIVPLSTLSNWADEFERWAPSLKVMLFKGARLERRQLQRQLKQIDFNVCLTTFDLAIRERSALATPSWRHLVVDEGHRMKNSKSKFHLSVSSFSASHRLLLTGTPLQNNLTELWSLLNFLLPKIFSCAEDFEKWFSQPFEVHGMSVEGTPDGGSSGGSLLNEEEQLLVINRLHAVLRPFLLRRVKKDVLKDMPDKKEYLVHIPLTEWQRLVYKNLQDKGLSYAREFFSKRSLHNTLMQLRKIANHPYLFVDEYALDETLVTSSGKFECLDRMLPKLIHFKHKTLIFSQMTQVLDLMADYLDMRGIKHERLDGSVGLQERKERIDSFNQKNEDAMVFMLSTRAGGLGLNLQAADTVILFDSDFNPHQDLQAMCRAHRVGQTKQVKVFRLVTISGVEEVILQRANKKLSIDQKVIQAGMFDNKSSEDTREEKLRLLLLLGKSTGTDAKATTPLQLNRILSRSEEEFEWFNEYDKKLLGVDGDGLCLGADRNGSFSEQQALYEPPLDEEEEEAPQNLQDQPQKHQQELQQQQQQQQEQQQQHGTATPMTAEGEEEVKNFLEEKGRIIKAKELPDWVLAAAAAAEAAAAADAAAAAEVAAEAEAAAAGDLEGAETSWLVTSRKRRNISRPNYTDGLSESKYLKLVDKYENGELAEEDFQEALAKATEKAATRRRQKPSPAASTTGGVQGGNQGGALTSKRKPRRSRLTRGTELSQETATNSNDATPQHAQENDDQQQHKQQQRMEMEMEESPAEQSQDLDAAS</sequence>
<evidence type="ECO:0000256" key="4">
    <source>
        <dbReference type="ARBA" id="ARBA00022801"/>
    </source>
</evidence>
<evidence type="ECO:0000313" key="13">
    <source>
        <dbReference type="Proteomes" id="UP000030754"/>
    </source>
</evidence>
<evidence type="ECO:0000259" key="10">
    <source>
        <dbReference type="PROSITE" id="PS51192"/>
    </source>
</evidence>
<dbReference type="GeneID" id="25473619"/>
<feature type="compositionally biased region" description="Basic residues" evidence="9">
    <location>
        <begin position="1417"/>
        <end position="1426"/>
    </location>
</feature>
<reference evidence="12" key="1">
    <citation type="submission" date="2013-10" db="EMBL/GenBank/DDBJ databases">
        <title>Genomic analysis of the causative agents of coccidiosis in chickens.</title>
        <authorList>
            <person name="Reid A.J."/>
            <person name="Blake D."/>
            <person name="Billington K."/>
            <person name="Browne H."/>
            <person name="Dunn M."/>
            <person name="Hung S."/>
            <person name="Kawahara F."/>
            <person name="Miranda-Saavedra D."/>
            <person name="Mourier T."/>
            <person name="Nagra H."/>
            <person name="Otto T.D."/>
            <person name="Rawlings N."/>
            <person name="Sanchez A."/>
            <person name="Sanders M."/>
            <person name="Subramaniam C."/>
            <person name="Tay Y."/>
            <person name="Dear P."/>
            <person name="Doerig C."/>
            <person name="Gruber A."/>
            <person name="Parkinson J."/>
            <person name="Shirley M."/>
            <person name="Wan K.L."/>
            <person name="Berriman M."/>
            <person name="Tomley F."/>
            <person name="Pain A."/>
        </authorList>
    </citation>
    <scope>NUCLEOTIDE SEQUENCE [LARGE SCALE GENOMIC DNA]</scope>
    <source>
        <strain evidence="12">Houghton</strain>
    </source>
</reference>
<dbReference type="OrthoDB" id="348652at2759"/>
<evidence type="ECO:0000256" key="5">
    <source>
        <dbReference type="ARBA" id="ARBA00022806"/>
    </source>
</evidence>
<feature type="region of interest" description="Disordered" evidence="9">
    <location>
        <begin position="1383"/>
        <end position="1482"/>
    </location>
</feature>
<comment type="subcellular location">
    <subcellularLocation>
        <location evidence="1">Nucleus</location>
    </subcellularLocation>
</comment>
<feature type="region of interest" description="Disordered" evidence="9">
    <location>
        <begin position="366"/>
        <end position="391"/>
    </location>
</feature>
<dbReference type="Gene3D" id="3.40.50.300">
    <property type="entry name" value="P-loop containing nucleotide triphosphate hydrolases"/>
    <property type="match status" value="1"/>
</dbReference>
<accession>U6N038</accession>
<evidence type="ECO:0000256" key="1">
    <source>
        <dbReference type="ARBA" id="ARBA00004123"/>
    </source>
</evidence>
<dbReference type="SUPFAM" id="SSF52540">
    <property type="entry name" value="P-loop containing nucleoside triphosphate hydrolases"/>
    <property type="match status" value="2"/>
</dbReference>
<dbReference type="SMART" id="SM00490">
    <property type="entry name" value="HELICc"/>
    <property type="match status" value="1"/>
</dbReference>
<dbReference type="PROSITE" id="PS51194">
    <property type="entry name" value="HELICASE_CTER"/>
    <property type="match status" value="1"/>
</dbReference>
<keyword evidence="4" id="KW-0378">Hydrolase</keyword>
<dbReference type="Gene3D" id="3.40.50.10810">
    <property type="entry name" value="Tandem AAA-ATPase domain"/>
    <property type="match status" value="1"/>
</dbReference>
<dbReference type="VEuPathDB" id="ToxoDB:ENH_00034550"/>
<proteinExistence type="inferred from homology"/>